<sequence>MGFYSSFSEQDLIIAYTNQIDHQGKANEEILEEISARRGSLENFHAIIEKQNEIQNERNRIIREIHQYFMDKQSQNECLSKIKSDILSREDIHLLVRAKYSQIHKNVENLKIDSKTILYSLIGAIIASIISTITILLILYQFIFLSVFAFALLIPAYIINYWIIRLITGKTRVNLAVFIASFLATVLNCVYFFLVINSAH</sequence>
<evidence type="ECO:0000256" key="1">
    <source>
        <dbReference type="SAM" id="Phobius"/>
    </source>
</evidence>
<dbReference type="STRING" id="445961.IW15_00055"/>
<protein>
    <submittedName>
        <fullName evidence="2">Uncharacterized protein</fullName>
    </submittedName>
</protein>
<keyword evidence="1" id="KW-0812">Transmembrane</keyword>
<proteinExistence type="predicted"/>
<dbReference type="RefSeq" id="WP_034708266.1">
    <property type="nucleotide sequence ID" value="NZ_JPRH01000001.1"/>
</dbReference>
<accession>A0A086AB21</accession>
<dbReference type="AlphaFoldDB" id="A0A086AB21"/>
<dbReference type="Proteomes" id="UP000028705">
    <property type="component" value="Unassembled WGS sequence"/>
</dbReference>
<keyword evidence="1" id="KW-0472">Membrane</keyword>
<keyword evidence="1" id="KW-1133">Transmembrane helix</keyword>
<feature type="transmembrane region" description="Helical" evidence="1">
    <location>
        <begin position="143"/>
        <end position="163"/>
    </location>
</feature>
<comment type="caution">
    <text evidence="2">The sequence shown here is derived from an EMBL/GenBank/DDBJ whole genome shotgun (WGS) entry which is preliminary data.</text>
</comment>
<evidence type="ECO:0000313" key="2">
    <source>
        <dbReference type="EMBL" id="KFF13885.1"/>
    </source>
</evidence>
<evidence type="ECO:0000313" key="3">
    <source>
        <dbReference type="Proteomes" id="UP000028705"/>
    </source>
</evidence>
<dbReference type="eggNOG" id="ENOG5030V86">
    <property type="taxonomic scope" value="Bacteria"/>
</dbReference>
<feature type="transmembrane region" description="Helical" evidence="1">
    <location>
        <begin position="175"/>
        <end position="196"/>
    </location>
</feature>
<keyword evidence="3" id="KW-1185">Reference proteome</keyword>
<feature type="transmembrane region" description="Helical" evidence="1">
    <location>
        <begin position="117"/>
        <end position="137"/>
    </location>
</feature>
<dbReference type="EMBL" id="JPRH01000001">
    <property type="protein sequence ID" value="KFF13885.1"/>
    <property type="molecule type" value="Genomic_DNA"/>
</dbReference>
<reference evidence="2 3" key="1">
    <citation type="submission" date="2014-07" db="EMBL/GenBank/DDBJ databases">
        <title>Genome of Chryseobacterium soli DSM 19298.</title>
        <authorList>
            <person name="Stropko S.J."/>
            <person name="Pipes S.E."/>
            <person name="Newman J."/>
        </authorList>
    </citation>
    <scope>NUCLEOTIDE SEQUENCE [LARGE SCALE GENOMIC DNA]</scope>
    <source>
        <strain evidence="2 3">DSM 19298</strain>
    </source>
</reference>
<organism evidence="2 3">
    <name type="scientific">Chryseobacterium soli</name>
    <dbReference type="NCBI Taxonomy" id="445961"/>
    <lineage>
        <taxon>Bacteria</taxon>
        <taxon>Pseudomonadati</taxon>
        <taxon>Bacteroidota</taxon>
        <taxon>Flavobacteriia</taxon>
        <taxon>Flavobacteriales</taxon>
        <taxon>Weeksellaceae</taxon>
        <taxon>Chryseobacterium group</taxon>
        <taxon>Chryseobacterium</taxon>
    </lineage>
</organism>
<name>A0A086AB21_9FLAO</name>
<dbReference type="OrthoDB" id="1271572at2"/>
<gene>
    <name evidence="2" type="ORF">IW15_00055</name>
</gene>